<reference evidence="8" key="1">
    <citation type="submission" date="2021-10" db="EMBL/GenBank/DDBJ databases">
        <title>De novo Genome Assembly of Clathrus columnatus (Basidiomycota, Fungi) Using Illumina and Nanopore Sequence Data.</title>
        <authorList>
            <person name="Ogiso-Tanaka E."/>
            <person name="Itagaki H."/>
            <person name="Hosoya T."/>
            <person name="Hosaka K."/>
        </authorList>
    </citation>
    <scope>NUCLEOTIDE SEQUENCE</scope>
    <source>
        <strain evidence="8">MO-923</strain>
    </source>
</reference>
<dbReference type="InterPro" id="IPR039776">
    <property type="entry name" value="Pds5"/>
</dbReference>
<evidence type="ECO:0000256" key="6">
    <source>
        <dbReference type="SAM" id="Coils"/>
    </source>
</evidence>
<feature type="region of interest" description="Disordered" evidence="7">
    <location>
        <begin position="1146"/>
        <end position="1263"/>
    </location>
</feature>
<dbReference type="PANTHER" id="PTHR12663">
    <property type="entry name" value="ANDROGEN INDUCED INHIBITOR OF PROLIFERATION AS3 / PDS5-RELATED"/>
    <property type="match status" value="1"/>
</dbReference>
<evidence type="ECO:0000256" key="1">
    <source>
        <dbReference type="ARBA" id="ARBA00004123"/>
    </source>
</evidence>
<keyword evidence="4" id="KW-0539">Nucleus</keyword>
<dbReference type="Proteomes" id="UP001050691">
    <property type="component" value="Unassembled WGS sequence"/>
</dbReference>
<proteinExistence type="predicted"/>
<keyword evidence="2" id="KW-0132">Cell division</keyword>
<keyword evidence="9" id="KW-1185">Reference proteome</keyword>
<dbReference type="GO" id="GO:0051301">
    <property type="term" value="P:cell division"/>
    <property type="evidence" value="ECO:0007669"/>
    <property type="project" value="UniProtKB-KW"/>
</dbReference>
<protein>
    <submittedName>
        <fullName evidence="8">Uncharacterized protein</fullName>
    </submittedName>
</protein>
<dbReference type="PANTHER" id="PTHR12663:SF0">
    <property type="entry name" value="PRECOCIOUS DISSOCIATION OF SISTERS 5, ISOFORM A"/>
    <property type="match status" value="1"/>
</dbReference>
<evidence type="ECO:0000256" key="5">
    <source>
        <dbReference type="ARBA" id="ARBA00023306"/>
    </source>
</evidence>
<dbReference type="EMBL" id="BPWL01000005">
    <property type="protein sequence ID" value="GJJ10554.1"/>
    <property type="molecule type" value="Genomic_DNA"/>
</dbReference>
<evidence type="ECO:0000256" key="7">
    <source>
        <dbReference type="SAM" id="MobiDB-lite"/>
    </source>
</evidence>
<keyword evidence="5" id="KW-0131">Cell cycle</keyword>
<dbReference type="Gene3D" id="1.25.10.10">
    <property type="entry name" value="Leucine-rich Repeat Variant"/>
    <property type="match status" value="1"/>
</dbReference>
<evidence type="ECO:0000313" key="9">
    <source>
        <dbReference type="Proteomes" id="UP001050691"/>
    </source>
</evidence>
<dbReference type="GO" id="GO:0005634">
    <property type="term" value="C:nucleus"/>
    <property type="evidence" value="ECO:0007669"/>
    <property type="project" value="UniProtKB-SubCell"/>
</dbReference>
<evidence type="ECO:0000256" key="2">
    <source>
        <dbReference type="ARBA" id="ARBA00022618"/>
    </source>
</evidence>
<dbReference type="Pfam" id="PF20168">
    <property type="entry name" value="PDS5"/>
    <property type="match status" value="1"/>
</dbReference>
<dbReference type="CDD" id="cd19953">
    <property type="entry name" value="PDS5"/>
    <property type="match status" value="1"/>
</dbReference>
<name>A0AAV5ACW7_9AGAM</name>
<comment type="caution">
    <text evidence="8">The sequence shown here is derived from an EMBL/GenBank/DDBJ whole genome shotgun (WGS) entry which is preliminary data.</text>
</comment>
<evidence type="ECO:0000256" key="4">
    <source>
        <dbReference type="ARBA" id="ARBA00023242"/>
    </source>
</evidence>
<accession>A0AAV5ACW7</accession>
<dbReference type="GO" id="GO:0007064">
    <property type="term" value="P:mitotic sister chromatid cohesion"/>
    <property type="evidence" value="ECO:0007669"/>
    <property type="project" value="InterPro"/>
</dbReference>
<comment type="subcellular location">
    <subcellularLocation>
        <location evidence="1">Nucleus</location>
    </subcellularLocation>
</comment>
<gene>
    <name evidence="8" type="ORF">Clacol_004781</name>
</gene>
<organism evidence="8 9">
    <name type="scientific">Clathrus columnatus</name>
    <dbReference type="NCBI Taxonomy" id="1419009"/>
    <lineage>
        <taxon>Eukaryota</taxon>
        <taxon>Fungi</taxon>
        <taxon>Dikarya</taxon>
        <taxon>Basidiomycota</taxon>
        <taxon>Agaricomycotina</taxon>
        <taxon>Agaricomycetes</taxon>
        <taxon>Phallomycetidae</taxon>
        <taxon>Phallales</taxon>
        <taxon>Clathraceae</taxon>
        <taxon>Clathrus</taxon>
    </lineage>
</organism>
<sequence length="1263" mass="143141">MDGPFLSARITSVTPSRMVAQTRQGNTPTVLKKLQFKDKLTVKGSTTDALLKKLLTLQTELASLEQEHVDVKSLAFIRKELIQVTILLHKDKGVKAYAACCLADLLRLYAPDAPYTADELRDIFQFFIRQLSTGLKGPEAPYYNQYFQLLESLSTVKSVVLLCDLPQADDLMTEVFREIFSIVRNNLAKNIELYMADILIALIDECQAVPHLVTELIMTQFAHVDHPSPSYRLAVEVCKATSDKLQRNVCQYFTDIIVQHSKQEEVLSEIQAAHLVIKQIHKDCPALLHNVIPQLEEELKVDQPELRLLATQILGEMFADKNGVEMVKKYPHVWETWQLRKLDKVAAVRVSFVDTCKGLIVHQPDLRQSVEDTLRIKLLDPDDKVRAATCKVYAQLDFETALHHVSMSQLKAISERTLDKKLNVRLDAMHALGRLYSNSKSDIEDNDQASIAQFAWIPNALLHAAHANTENMTLIEGIFWEYILPFPSKAEDEALWTDQLVTVMEYLDDRATNMLLNMSNLKQSRPTLYEKFVDFCEKYNGGVIDADEVGVTKRLNAIIQHLSSQFPDRTKAAEDLHAFAKVNENRLYKLLKLCMDTQVDLRTLIKTSVNSMSSCLARSYLLQNEFLRRVEQISPGIVSTMTIILRKATLWIINVSSVPWLLRRIKQADNPDRESTSIVRECSKVKIVLIFASKYCSSIFKPHIEDLKRSLEKENSAVVTEVTLRALIALGTEVDKETRDSIIKYSLSAHGKLTKFSARLIACWIDAEAVASNLVILMSEALPKVDPSTLVGHLAFLAEIVRVVPNAFEQRSDTIVSFIVQDLLMRSVPIDSNAIIMEEMDEWASDEEVSDLIVAKILGVKICRNRCLVHANSETALANASPVLTMLLNILAHGGSMEEDVADNPKVKSRIRLIAATSLLKMAAVPKFCERIMPHFTLLAVTLQDPCYQVRFNFLTKLVSYLSTNKTDVRFSIAVFLTAHDPEKEVKDRARAYVTLAANRQPIEQRLALFELNFLRLIYVLAHHPDFSVEMQNLKETAKYIEFYLDNIATPENISLLYHLTMKAKMVRDAMPEFTENLYCVSELAHEIIRNRAKLRNWQLNSYTRKVKVPSDIFKPLENSDAVNANLKKTYLPGDTSVWLQELGKATRSANVKPKARESNRKRKSNTAANAKQEDAEKNNDNSSMEDIDESSDSDAERSGSDEINTSSSESDVPEQDTKDELGRGARGRAKVWIVMSAYDDEIMNQKQKRAEHAARKQKRERR</sequence>
<dbReference type="SUPFAM" id="SSF48371">
    <property type="entry name" value="ARM repeat"/>
    <property type="match status" value="1"/>
</dbReference>
<evidence type="ECO:0000256" key="3">
    <source>
        <dbReference type="ARBA" id="ARBA00022776"/>
    </source>
</evidence>
<feature type="coiled-coil region" evidence="6">
    <location>
        <begin position="47"/>
        <end position="74"/>
    </location>
</feature>
<dbReference type="InterPro" id="IPR016024">
    <property type="entry name" value="ARM-type_fold"/>
</dbReference>
<dbReference type="InterPro" id="IPR011989">
    <property type="entry name" value="ARM-like"/>
</dbReference>
<keyword evidence="6" id="KW-0175">Coiled coil</keyword>
<feature type="compositionally biased region" description="Acidic residues" evidence="7">
    <location>
        <begin position="1184"/>
        <end position="1194"/>
    </location>
</feature>
<dbReference type="AlphaFoldDB" id="A0AAV5ACW7"/>
<keyword evidence="3" id="KW-0498">Mitosis</keyword>
<evidence type="ECO:0000313" key="8">
    <source>
        <dbReference type="EMBL" id="GJJ10554.1"/>
    </source>
</evidence>